<gene>
    <name evidence="1" type="ORF">EVEC_LOCUS6987</name>
</gene>
<reference evidence="1 2" key="2">
    <citation type="submission" date="2018-10" db="EMBL/GenBank/DDBJ databases">
        <authorList>
            <consortium name="Pathogen Informatics"/>
        </authorList>
    </citation>
    <scope>NUCLEOTIDE SEQUENCE [LARGE SCALE GENOMIC DNA]</scope>
</reference>
<dbReference type="STRING" id="51028.A0A0N4VAH3"/>
<dbReference type="WBParaSite" id="EVEC_0000746601-mRNA-1">
    <property type="protein sequence ID" value="EVEC_0000746601-mRNA-1"/>
    <property type="gene ID" value="EVEC_0000746601"/>
</dbReference>
<protein>
    <submittedName>
        <fullName evidence="1 3">Uncharacterized protein</fullName>
    </submittedName>
</protein>
<name>A0A0N4VAH3_ENTVE</name>
<dbReference type="AlphaFoldDB" id="A0A0N4VAH3"/>
<evidence type="ECO:0000313" key="1">
    <source>
        <dbReference type="EMBL" id="VDD92236.1"/>
    </source>
</evidence>
<sequence length="179" mass="19413">MIDGTFRSTLEDFEDKRSITSAQSCNSVHATNIPWSSYISLASVCSSQRLRGGDLANSEQVKQSSYLRTTPTVHRTSIPQPYPYYHCQQPRITVNSAVISETTPNGRRETPKGGNGKIVGFSGSPNAITDEISLTQVSKLDDSGKVPLIQRYCPSSGSSYSQKIGKSISLDTPVTVAHV</sequence>
<dbReference type="OrthoDB" id="5850339at2759"/>
<organism evidence="3">
    <name type="scientific">Enterobius vermicularis</name>
    <name type="common">Human pinworm</name>
    <dbReference type="NCBI Taxonomy" id="51028"/>
    <lineage>
        <taxon>Eukaryota</taxon>
        <taxon>Metazoa</taxon>
        <taxon>Ecdysozoa</taxon>
        <taxon>Nematoda</taxon>
        <taxon>Chromadorea</taxon>
        <taxon>Rhabditida</taxon>
        <taxon>Spirurina</taxon>
        <taxon>Oxyuridomorpha</taxon>
        <taxon>Oxyuroidea</taxon>
        <taxon>Oxyuridae</taxon>
        <taxon>Enterobius</taxon>
    </lineage>
</organism>
<reference evidence="3" key="1">
    <citation type="submission" date="2017-02" db="UniProtKB">
        <authorList>
            <consortium name="WormBaseParasite"/>
        </authorList>
    </citation>
    <scope>IDENTIFICATION</scope>
</reference>
<evidence type="ECO:0000313" key="2">
    <source>
        <dbReference type="Proteomes" id="UP000274131"/>
    </source>
</evidence>
<keyword evidence="2" id="KW-1185">Reference proteome</keyword>
<dbReference type="EMBL" id="UXUI01008729">
    <property type="protein sequence ID" value="VDD92236.1"/>
    <property type="molecule type" value="Genomic_DNA"/>
</dbReference>
<evidence type="ECO:0000313" key="3">
    <source>
        <dbReference type="WBParaSite" id="EVEC_0000746601-mRNA-1"/>
    </source>
</evidence>
<proteinExistence type="predicted"/>
<accession>A0A0N4VAH3</accession>
<dbReference type="Proteomes" id="UP000274131">
    <property type="component" value="Unassembled WGS sequence"/>
</dbReference>